<evidence type="ECO:0000256" key="2">
    <source>
        <dbReference type="SAM" id="Phobius"/>
    </source>
</evidence>
<keyword evidence="4" id="KW-1185">Reference proteome</keyword>
<dbReference type="NCBIfam" id="NF047368">
    <property type="entry name" value="collar_FlbB"/>
    <property type="match status" value="1"/>
</dbReference>
<keyword evidence="2" id="KW-1133">Transmembrane helix</keyword>
<sequence length="207" mass="24010">MPENYTRVGPGLRIFALVFLIVLLLLGGGLWLTYLGVIDVREQLSPLLDLIGVKRPQPAAALPGITLLESARIEKEREALKLREAELEEWERRLGEREAELESMWEELQEKQKALEEQQKSFNEQMKQYENKRAIVRQTAQYLINMPPDRAVEILLNMEDDQDVIDILWMVDEIAAETGEDSIVPYWLSLMPADRAARLQRKMVRRP</sequence>
<keyword evidence="1" id="KW-0175">Coiled coil</keyword>
<proteinExistence type="predicted"/>
<keyword evidence="2" id="KW-0472">Membrane</keyword>
<accession>G0GCC9</accession>
<name>G0GCC9_WINT7</name>
<dbReference type="OrthoDB" id="350547at2"/>
<gene>
    <name evidence="3" type="ordered locus">Spith_0940</name>
</gene>
<organism evidence="3 4">
    <name type="scientific">Winmispira thermophila (strain ATCC 700085 / DSM 6578 / Z-1203)</name>
    <name type="common">Spirochaeta thermophila</name>
    <dbReference type="NCBI Taxonomy" id="869211"/>
    <lineage>
        <taxon>Bacteria</taxon>
        <taxon>Pseudomonadati</taxon>
        <taxon>Spirochaetota</taxon>
        <taxon>Spirochaetia</taxon>
        <taxon>Winmispirales</taxon>
        <taxon>Winmispiraceae</taxon>
        <taxon>Winmispira</taxon>
    </lineage>
</organism>
<dbReference type="RefSeq" id="WP_014624583.1">
    <property type="nucleotide sequence ID" value="NC_017583.1"/>
</dbReference>
<protein>
    <recommendedName>
        <fullName evidence="5">Flagellar protein FlbB</fullName>
    </recommendedName>
</protein>
<feature type="transmembrane region" description="Helical" evidence="2">
    <location>
        <begin position="12"/>
        <end position="37"/>
    </location>
</feature>
<dbReference type="InterPro" id="IPR058225">
    <property type="entry name" value="FlbB-like"/>
</dbReference>
<dbReference type="HOGENOM" id="CLU_111537_0_0_12"/>
<dbReference type="KEGG" id="stq:Spith_0940"/>
<dbReference type="AlphaFoldDB" id="G0GCC9"/>
<evidence type="ECO:0008006" key="5">
    <source>
        <dbReference type="Google" id="ProtNLM"/>
    </source>
</evidence>
<keyword evidence="2" id="KW-0812">Transmembrane</keyword>
<evidence type="ECO:0000313" key="4">
    <source>
        <dbReference type="Proteomes" id="UP000007254"/>
    </source>
</evidence>
<dbReference type="EMBL" id="CP002903">
    <property type="protein sequence ID" value="AEJ61214.1"/>
    <property type="molecule type" value="Genomic_DNA"/>
</dbReference>
<reference evidence="3 4" key="1">
    <citation type="submission" date="2011-06" db="EMBL/GenBank/DDBJ databases">
        <title>The complete genome of Spirochaeta thermophila DSM 6578.</title>
        <authorList>
            <consortium name="US DOE Joint Genome Institute (JGI-PGF)"/>
            <person name="Lucas S."/>
            <person name="Lapidus A."/>
            <person name="Bruce D."/>
            <person name="Goodwin L."/>
            <person name="Pitluck S."/>
            <person name="Peters L."/>
            <person name="Kyrpides N."/>
            <person name="Mavromatis K."/>
            <person name="Ivanova N."/>
            <person name="Mikailova N."/>
            <person name="Pagani I."/>
            <person name="Chertkov O."/>
            <person name="Detter J.C."/>
            <person name="Tapia R."/>
            <person name="Han C."/>
            <person name="Land M."/>
            <person name="Hauser L."/>
            <person name="Markowitz V."/>
            <person name="Cheng J.-F."/>
            <person name="Hugenholtz P."/>
            <person name="Woyke T."/>
            <person name="Wu D."/>
            <person name="Spring S."/>
            <person name="Merkhoffer B."/>
            <person name="Schneider S."/>
            <person name="Klenk H.-P."/>
            <person name="Eisen J.A."/>
        </authorList>
    </citation>
    <scope>NUCLEOTIDE SEQUENCE [LARGE SCALE GENOMIC DNA]</scope>
    <source>
        <strain evidence="4">ATCC 700085 / DSM 6578 / Z-1203</strain>
    </source>
</reference>
<dbReference type="STRING" id="869211.Spith_0940"/>
<feature type="coiled-coil region" evidence="1">
    <location>
        <begin position="68"/>
        <end position="132"/>
    </location>
</feature>
<evidence type="ECO:0000313" key="3">
    <source>
        <dbReference type="EMBL" id="AEJ61214.1"/>
    </source>
</evidence>
<dbReference type="Proteomes" id="UP000007254">
    <property type="component" value="Chromosome"/>
</dbReference>
<evidence type="ECO:0000256" key="1">
    <source>
        <dbReference type="SAM" id="Coils"/>
    </source>
</evidence>